<dbReference type="GO" id="GO:0030626">
    <property type="term" value="F:U12 snRNA binding"/>
    <property type="evidence" value="ECO:0007669"/>
    <property type="project" value="TreeGrafter"/>
</dbReference>
<sequence length="129" mass="14557">MDTPNVSLYCKNLNDKIKKEDLRQCLYCLFSFYGPVLDIVVLKTKKMRGQAHIVFRDIASATAAMRALQGFSFFEKEMKIEYAKKKSNAIAKLDGTFKIPAIELDDIRTSAVGGNIISGIKRSREDDDN</sequence>
<dbReference type="InterPro" id="IPR045164">
    <property type="entry name" value="RBM41/RNPC3"/>
</dbReference>
<evidence type="ECO:0000259" key="3">
    <source>
        <dbReference type="PROSITE" id="PS50102"/>
    </source>
</evidence>
<dbReference type="SMART" id="SM00360">
    <property type="entry name" value="RRM"/>
    <property type="match status" value="1"/>
</dbReference>
<keyword evidence="5" id="KW-1185">Reference proteome</keyword>
<dbReference type="Pfam" id="PF00076">
    <property type="entry name" value="RRM_1"/>
    <property type="match status" value="1"/>
</dbReference>
<dbReference type="Proteomes" id="UP000663699">
    <property type="component" value="Chromosome 13"/>
</dbReference>
<evidence type="ECO:0000256" key="2">
    <source>
        <dbReference type="PROSITE-ProRule" id="PRU00176"/>
    </source>
</evidence>
<dbReference type="PANTHER" id="PTHR16105:SF0">
    <property type="entry name" value="RNA-BINDING REGION-CONTAINING PROTEIN 3"/>
    <property type="match status" value="1"/>
</dbReference>
<dbReference type="FunFam" id="3.30.70.330:FF:000039">
    <property type="entry name" value="U1 small nuclear ribonucleoprotein A"/>
    <property type="match status" value="1"/>
</dbReference>
<dbReference type="AlphaFoldDB" id="A0A899FRT2"/>
<name>A0A899FRT2_9ASCO</name>
<accession>A0A899FRT2</accession>
<dbReference type="InterPro" id="IPR012677">
    <property type="entry name" value="Nucleotide-bd_a/b_plait_sf"/>
</dbReference>
<dbReference type="Gene3D" id="3.30.70.330">
    <property type="match status" value="1"/>
</dbReference>
<dbReference type="InterPro" id="IPR035979">
    <property type="entry name" value="RBD_domain_sf"/>
</dbReference>
<dbReference type="PROSITE" id="PS50102">
    <property type="entry name" value="RRM"/>
    <property type="match status" value="1"/>
</dbReference>
<dbReference type="PANTHER" id="PTHR16105">
    <property type="entry name" value="RNA-BINDING REGION-CONTAINING PROTEIN 3"/>
    <property type="match status" value="1"/>
</dbReference>
<reference evidence="4" key="1">
    <citation type="submission" date="2020-06" db="EMBL/GenBank/DDBJ databases">
        <title>Genomes of multiple members of Pneumocystis genus reveal paths to human pathogen Pneumocystis jirovecii.</title>
        <authorList>
            <person name="Cisse O.H."/>
            <person name="Ma L."/>
            <person name="Dekker J."/>
            <person name="Khil P."/>
            <person name="Jo J."/>
            <person name="Brenchley J."/>
            <person name="Blair R."/>
            <person name="Pahar B."/>
            <person name="Chabe M."/>
            <person name="Van Rompay K.A."/>
            <person name="Keesler R."/>
            <person name="Sukura A."/>
            <person name="Hirsch V."/>
            <person name="Kutty G."/>
            <person name="Liu Y."/>
            <person name="Peng L."/>
            <person name="Chen J."/>
            <person name="Song J."/>
            <person name="Weissenbacher-Lang C."/>
            <person name="Xu J."/>
            <person name="Upham N.S."/>
            <person name="Stajich J.E."/>
            <person name="Cuomo C.A."/>
            <person name="Cushion M.T."/>
            <person name="Kovacs J.A."/>
        </authorList>
    </citation>
    <scope>NUCLEOTIDE SEQUENCE</scope>
    <source>
        <strain evidence="4">2A</strain>
    </source>
</reference>
<dbReference type="EMBL" id="CP054544">
    <property type="protein sequence ID" value="QSL66610.1"/>
    <property type="molecule type" value="Genomic_DNA"/>
</dbReference>
<feature type="domain" description="RRM" evidence="3">
    <location>
        <begin position="6"/>
        <end position="85"/>
    </location>
</feature>
<dbReference type="OrthoDB" id="277802at2759"/>
<evidence type="ECO:0000313" key="5">
    <source>
        <dbReference type="Proteomes" id="UP000663699"/>
    </source>
</evidence>
<evidence type="ECO:0000256" key="1">
    <source>
        <dbReference type="ARBA" id="ARBA00022884"/>
    </source>
</evidence>
<protein>
    <recommendedName>
        <fullName evidence="3">RRM domain-containing protein</fullName>
    </recommendedName>
</protein>
<dbReference type="InterPro" id="IPR000504">
    <property type="entry name" value="RRM_dom"/>
</dbReference>
<evidence type="ECO:0000313" key="4">
    <source>
        <dbReference type="EMBL" id="QSL66610.1"/>
    </source>
</evidence>
<gene>
    <name evidence="4" type="ORF">MERGE_000992</name>
</gene>
<organism evidence="4 5">
    <name type="scientific">Pneumocystis wakefieldiae</name>
    <dbReference type="NCBI Taxonomy" id="38082"/>
    <lineage>
        <taxon>Eukaryota</taxon>
        <taxon>Fungi</taxon>
        <taxon>Dikarya</taxon>
        <taxon>Ascomycota</taxon>
        <taxon>Taphrinomycotina</taxon>
        <taxon>Pneumocystomycetes</taxon>
        <taxon>Pneumocystaceae</taxon>
        <taxon>Pneumocystis</taxon>
    </lineage>
</organism>
<dbReference type="SUPFAM" id="SSF54928">
    <property type="entry name" value="RNA-binding domain, RBD"/>
    <property type="match status" value="1"/>
</dbReference>
<proteinExistence type="predicted"/>
<dbReference type="GO" id="GO:0097157">
    <property type="term" value="F:pre-mRNA intronic binding"/>
    <property type="evidence" value="ECO:0007669"/>
    <property type="project" value="TreeGrafter"/>
</dbReference>
<dbReference type="GO" id="GO:0000398">
    <property type="term" value="P:mRNA splicing, via spliceosome"/>
    <property type="evidence" value="ECO:0007669"/>
    <property type="project" value="TreeGrafter"/>
</dbReference>
<dbReference type="CDD" id="cd12246">
    <property type="entry name" value="RRM1_U1A_like"/>
    <property type="match status" value="1"/>
</dbReference>
<keyword evidence="1 2" id="KW-0694">RNA-binding</keyword>